<keyword evidence="3" id="KW-1185">Reference proteome</keyword>
<gene>
    <name evidence="2" type="ORF">ETD86_27170</name>
</gene>
<reference evidence="2 3" key="1">
    <citation type="submission" date="2019-05" db="EMBL/GenBank/DDBJ databases">
        <title>Draft genome sequence of Nonomuraea turkmeniaca DSM 43926.</title>
        <authorList>
            <person name="Saricaoglu S."/>
            <person name="Isik K."/>
        </authorList>
    </citation>
    <scope>NUCLEOTIDE SEQUENCE [LARGE SCALE GENOMIC DNA]</scope>
    <source>
        <strain evidence="2 3">DSM 43926</strain>
    </source>
</reference>
<evidence type="ECO:0000313" key="3">
    <source>
        <dbReference type="Proteomes" id="UP000309128"/>
    </source>
</evidence>
<sequence length="362" mass="40144">MRLFLVSLLLLPLLAASPAQAAAALPGGRPYYVVATAHLTPDNAYQNWGRLSWYTFSTSGTVSSRTWTWEQARRTEIPRTKTGTLAGSPNCTDRTAPFDKVLPCYVRTAHAYTDPPTEERTGTFSLSGDVLHITWNVSSGSWSEEWYVSTNSAGTLAKLEFKYNTKATHGFGYGSTSGFSTRRAMETVEQYSSTLYLRQWSWSNKTLTPPADLSKSVFQLPSYTQCDQDSWCLTYLQPSSSAACQKGGCPTYGGGTTPNITSIQYYLAMISNGDRRDTLWHFCSCLPMEQALKDNDPATDPYEPPCYTGNSHVKPLMQIIDDNGQFQGWVGIEASVYPYSAPPGEDVRDKDMFAVLRIADFL</sequence>
<evidence type="ECO:0000313" key="2">
    <source>
        <dbReference type="EMBL" id="TMR15462.1"/>
    </source>
</evidence>
<keyword evidence="1" id="KW-0732">Signal</keyword>
<name>A0A5S4FBU5_9ACTN</name>
<feature type="chain" id="PRO_5024318775" evidence="1">
    <location>
        <begin position="22"/>
        <end position="362"/>
    </location>
</feature>
<comment type="caution">
    <text evidence="2">The sequence shown here is derived from an EMBL/GenBank/DDBJ whole genome shotgun (WGS) entry which is preliminary data.</text>
</comment>
<dbReference type="RefSeq" id="WP_138668992.1">
    <property type="nucleotide sequence ID" value="NZ_VCKY01000100.1"/>
</dbReference>
<dbReference type="OrthoDB" id="3507435at2"/>
<dbReference type="EMBL" id="VCKY01000100">
    <property type="protein sequence ID" value="TMR15462.1"/>
    <property type="molecule type" value="Genomic_DNA"/>
</dbReference>
<accession>A0A5S4FBU5</accession>
<dbReference type="Proteomes" id="UP000309128">
    <property type="component" value="Unassembled WGS sequence"/>
</dbReference>
<evidence type="ECO:0000256" key="1">
    <source>
        <dbReference type="SAM" id="SignalP"/>
    </source>
</evidence>
<proteinExistence type="predicted"/>
<protein>
    <submittedName>
        <fullName evidence="2">Uncharacterized protein</fullName>
    </submittedName>
</protein>
<feature type="signal peptide" evidence="1">
    <location>
        <begin position="1"/>
        <end position="21"/>
    </location>
</feature>
<organism evidence="2 3">
    <name type="scientific">Nonomuraea turkmeniaca</name>
    <dbReference type="NCBI Taxonomy" id="103838"/>
    <lineage>
        <taxon>Bacteria</taxon>
        <taxon>Bacillati</taxon>
        <taxon>Actinomycetota</taxon>
        <taxon>Actinomycetes</taxon>
        <taxon>Streptosporangiales</taxon>
        <taxon>Streptosporangiaceae</taxon>
        <taxon>Nonomuraea</taxon>
    </lineage>
</organism>
<dbReference type="AlphaFoldDB" id="A0A5S4FBU5"/>